<keyword evidence="3 14" id="KW-0444">Lipid biosynthesis</keyword>
<comment type="similarity">
    <text evidence="2 13">Belongs to the lipoxygenase family.</text>
</comment>
<dbReference type="InterPro" id="IPR000907">
    <property type="entry name" value="LipOase"/>
</dbReference>
<dbReference type="PROSITE" id="PS51393">
    <property type="entry name" value="LIPOXYGENASE_3"/>
    <property type="match status" value="1"/>
</dbReference>
<dbReference type="GO" id="GO:0034440">
    <property type="term" value="P:lipid oxidation"/>
    <property type="evidence" value="ECO:0007669"/>
    <property type="project" value="InterPro"/>
</dbReference>
<evidence type="ECO:0000256" key="5">
    <source>
        <dbReference type="ARBA" id="ARBA00022767"/>
    </source>
</evidence>
<dbReference type="Gene3D" id="4.10.375.10">
    <property type="entry name" value="Lipoxygenase-1, Domain 2"/>
    <property type="match status" value="1"/>
</dbReference>
<dbReference type="InterPro" id="IPR036392">
    <property type="entry name" value="PLAT/LH2_dom_sf"/>
</dbReference>
<evidence type="ECO:0000256" key="8">
    <source>
        <dbReference type="ARBA" id="ARBA00023002"/>
    </source>
</evidence>
<dbReference type="GO" id="GO:0031408">
    <property type="term" value="P:oxylipin biosynthetic process"/>
    <property type="evidence" value="ECO:0007669"/>
    <property type="project" value="UniProtKB-UniRule"/>
</dbReference>
<keyword evidence="19" id="KW-1185">Reference proteome</keyword>
<evidence type="ECO:0000256" key="11">
    <source>
        <dbReference type="ARBA" id="ARBA00023160"/>
    </source>
</evidence>
<feature type="domain" description="PLAT" evidence="16">
    <location>
        <begin position="107"/>
        <end position="238"/>
    </location>
</feature>
<dbReference type="Proteomes" id="UP000825935">
    <property type="component" value="Chromosome 4"/>
</dbReference>
<keyword evidence="8 13" id="KW-0560">Oxidoreductase</keyword>
<dbReference type="Pfam" id="PF01477">
    <property type="entry name" value="PLAT"/>
    <property type="match status" value="1"/>
</dbReference>
<evidence type="ECO:0000256" key="3">
    <source>
        <dbReference type="ARBA" id="ARBA00022516"/>
    </source>
</evidence>
<dbReference type="PANTHER" id="PTHR11771">
    <property type="entry name" value="LIPOXYGENASE"/>
    <property type="match status" value="1"/>
</dbReference>
<dbReference type="FunFam" id="4.10.375.10:FF:000001">
    <property type="entry name" value="Lipoxygenase"/>
    <property type="match status" value="1"/>
</dbReference>
<keyword evidence="7 13" id="KW-0223">Dioxygenase</keyword>
<comment type="function">
    <text evidence="14">Plant lipoxygenase may be involved in a number of diverse aspects of plant physiology including growth and development, pest resistance, and senescence or responses to wounding.</text>
</comment>
<dbReference type="EC" id="1.13.11.-" evidence="14"/>
<dbReference type="AlphaFoldDB" id="A0A8T2UYV8"/>
<dbReference type="Gene3D" id="3.10.450.60">
    <property type="match status" value="1"/>
</dbReference>
<dbReference type="GO" id="GO:0016702">
    <property type="term" value="F:oxidoreductase activity, acting on single donors with incorporation of molecular oxygen, incorporation of two atoms of oxygen"/>
    <property type="evidence" value="ECO:0007669"/>
    <property type="project" value="InterPro"/>
</dbReference>
<feature type="compositionally biased region" description="Polar residues" evidence="15">
    <location>
        <begin position="33"/>
        <end position="43"/>
    </location>
</feature>
<comment type="caution">
    <text evidence="12">Lacks conserved residue(s) required for the propagation of feature annotation.</text>
</comment>
<dbReference type="OrthoDB" id="407298at2759"/>
<dbReference type="SMART" id="SM00308">
    <property type="entry name" value="LH2"/>
    <property type="match status" value="1"/>
</dbReference>
<keyword evidence="10" id="KW-0443">Lipid metabolism</keyword>
<comment type="cofactor">
    <cofactor evidence="1 13">
        <name>Fe cation</name>
        <dbReference type="ChEBI" id="CHEBI:24875"/>
    </cofactor>
</comment>
<gene>
    <name evidence="18" type="ORF">KP509_04G085100</name>
</gene>
<dbReference type="PRINTS" id="PR00087">
    <property type="entry name" value="LIPOXYGENASE"/>
</dbReference>
<comment type="pathway">
    <text evidence="14">Lipid metabolism; oxylipin biosynthesis.</text>
</comment>
<dbReference type="EMBL" id="CM035409">
    <property type="protein sequence ID" value="KAH7439970.1"/>
    <property type="molecule type" value="Genomic_DNA"/>
</dbReference>
<dbReference type="InterPro" id="IPR027433">
    <property type="entry name" value="Lipoxygenase_dom_3"/>
</dbReference>
<dbReference type="InterPro" id="IPR020834">
    <property type="entry name" value="LipOase_CS"/>
</dbReference>
<dbReference type="InterPro" id="IPR036226">
    <property type="entry name" value="LipOase_C_sf"/>
</dbReference>
<evidence type="ECO:0000259" key="16">
    <source>
        <dbReference type="PROSITE" id="PS50095"/>
    </source>
</evidence>
<name>A0A8T2UYV8_CERRI</name>
<feature type="domain" description="Lipoxygenase" evidence="17">
    <location>
        <begin position="242"/>
        <end position="944"/>
    </location>
</feature>
<dbReference type="PROSITE" id="PS00081">
    <property type="entry name" value="LIPOXYGENASE_2"/>
    <property type="match status" value="1"/>
</dbReference>
<dbReference type="GO" id="GO:0046872">
    <property type="term" value="F:metal ion binding"/>
    <property type="evidence" value="ECO:0007669"/>
    <property type="project" value="UniProtKB-UniRule"/>
</dbReference>
<organism evidence="18 19">
    <name type="scientific">Ceratopteris richardii</name>
    <name type="common">Triangle waterfern</name>
    <dbReference type="NCBI Taxonomy" id="49495"/>
    <lineage>
        <taxon>Eukaryota</taxon>
        <taxon>Viridiplantae</taxon>
        <taxon>Streptophyta</taxon>
        <taxon>Embryophyta</taxon>
        <taxon>Tracheophyta</taxon>
        <taxon>Polypodiopsida</taxon>
        <taxon>Polypodiidae</taxon>
        <taxon>Polypodiales</taxon>
        <taxon>Pteridineae</taxon>
        <taxon>Pteridaceae</taxon>
        <taxon>Parkerioideae</taxon>
        <taxon>Ceratopteris</taxon>
    </lineage>
</organism>
<comment type="caution">
    <text evidence="18">The sequence shown here is derived from an EMBL/GenBank/DDBJ whole genome shotgun (WGS) entry which is preliminary data.</text>
</comment>
<evidence type="ECO:0000256" key="15">
    <source>
        <dbReference type="SAM" id="MobiDB-lite"/>
    </source>
</evidence>
<evidence type="ECO:0000256" key="1">
    <source>
        <dbReference type="ARBA" id="ARBA00001962"/>
    </source>
</evidence>
<evidence type="ECO:0000259" key="17">
    <source>
        <dbReference type="PROSITE" id="PS51393"/>
    </source>
</evidence>
<evidence type="ECO:0000256" key="4">
    <source>
        <dbReference type="ARBA" id="ARBA00022723"/>
    </source>
</evidence>
<dbReference type="FunFam" id="1.20.245.10:FF:000002">
    <property type="entry name" value="Lipoxygenase"/>
    <property type="match status" value="1"/>
</dbReference>
<dbReference type="Gene3D" id="1.20.245.10">
    <property type="entry name" value="Lipoxygenase-1, Domain 5"/>
    <property type="match status" value="1"/>
</dbReference>
<dbReference type="FunFam" id="3.10.450.60:FF:000002">
    <property type="entry name" value="Lipoxygenase"/>
    <property type="match status" value="1"/>
</dbReference>
<dbReference type="SUPFAM" id="SSF49723">
    <property type="entry name" value="Lipase/lipooxygenase domain (PLAT/LH2 domain)"/>
    <property type="match status" value="1"/>
</dbReference>
<reference evidence="18" key="1">
    <citation type="submission" date="2021-08" db="EMBL/GenBank/DDBJ databases">
        <title>WGS assembly of Ceratopteris richardii.</title>
        <authorList>
            <person name="Marchant D.B."/>
            <person name="Chen G."/>
            <person name="Jenkins J."/>
            <person name="Shu S."/>
            <person name="Leebens-Mack J."/>
            <person name="Grimwood J."/>
            <person name="Schmutz J."/>
            <person name="Soltis P."/>
            <person name="Soltis D."/>
            <person name="Chen Z.-H."/>
        </authorList>
    </citation>
    <scope>NUCLEOTIDE SEQUENCE</scope>
    <source>
        <strain evidence="18">Whitten #5841</strain>
        <tissue evidence="18">Leaf</tissue>
    </source>
</reference>
<evidence type="ECO:0000256" key="2">
    <source>
        <dbReference type="ARBA" id="ARBA00009419"/>
    </source>
</evidence>
<dbReference type="InterPro" id="IPR020833">
    <property type="entry name" value="LipOase_Fe_BS"/>
</dbReference>
<dbReference type="InterPro" id="IPR013819">
    <property type="entry name" value="LipOase_C"/>
</dbReference>
<dbReference type="InterPro" id="IPR001024">
    <property type="entry name" value="PLAT/LH2_dom"/>
</dbReference>
<dbReference type="Gene3D" id="4.10.372.10">
    <property type="entry name" value="Lipoxygenase-1, Domain 3"/>
    <property type="match status" value="1"/>
</dbReference>
<dbReference type="SUPFAM" id="SSF48484">
    <property type="entry name" value="Lipoxigenase"/>
    <property type="match status" value="1"/>
</dbReference>
<keyword evidence="5 14" id="KW-0925">Oxylipin biosynthesis</keyword>
<evidence type="ECO:0000256" key="10">
    <source>
        <dbReference type="ARBA" id="ARBA00023098"/>
    </source>
</evidence>
<dbReference type="Gene3D" id="2.60.60.20">
    <property type="entry name" value="PLAT/LH2 domain"/>
    <property type="match status" value="1"/>
</dbReference>
<keyword evidence="4 13" id="KW-0479">Metal-binding</keyword>
<dbReference type="OMA" id="HAIHEEY"/>
<evidence type="ECO:0000313" key="19">
    <source>
        <dbReference type="Proteomes" id="UP000825935"/>
    </source>
</evidence>
<keyword evidence="6" id="KW-0276">Fatty acid metabolism</keyword>
<dbReference type="PROSITE" id="PS00711">
    <property type="entry name" value="LIPOXYGENASE_1"/>
    <property type="match status" value="1"/>
</dbReference>
<keyword evidence="9 13" id="KW-0408">Iron</keyword>
<evidence type="ECO:0000256" key="6">
    <source>
        <dbReference type="ARBA" id="ARBA00022832"/>
    </source>
</evidence>
<accession>A0A8T2UYV8</accession>
<sequence>MAMVGAHIHVAGTCTQISTCAQRAESACRHPTPSASGEQSGQIHSSLHSASSLRLRRKAKYGGHSPHYRRANLSCYCSLLDDVRNTVSTLLNGKNDRIEIKGTAVLHRRNLFALTDPLFNIEDDVSDLIGQKVECKLVSVEVDKETGVGKKSDAAIFGGWLQNTVTPERPEGLSYTLTFNVDKNFGEPGAILIKNYHQNWFFLEHITLHMPSGTDIHFQCSSWVYNNDEYGGVPRAFFANNLYLPQQTPKGLVDLREAELKQLRGNGKGERKRPDRIYDYDVYNDLGNPDKDPDLARPILGGSQQLPYPRRCRTGRAMTKADAKSEKPTELLEFVYVPRDERFDHVKRSDFLGSSIKSFVHEVLPTIEEFLQRNDDFDNFKDIKRLYESGISLPILDLKSVLSAAEKASEFKDPFEVIGELTDENSSDGSLLKFPQPQVIQDNEQAWSQDDEFARQTLAGLNPIVIQRLKEFPPRSSLDVSLYGAQESAITAADIEGSMEGLTVNEAIEKNRLYILDYHDVYFPYLEKINALEGKAYASRTVFFLSNEGRLKPLAIELSLPQSLDGKPAKKNRVFTPNGNAARWNLAKIHVNINDSGVHQLVSHWLRTHAVIEPFIIATRRQLSAMHPIYVLILPHFRNTMNINALARKELISADGVIESTFSPGKYSMEMSSVAYKSWRFDEQGLPADLLRRGMAVEDPSANHGLRLLVEDYPYAVDGLEIWWCIKEWVQAYVGHFYKDAATVKSDAELQRWWTEIKELGHGDKKEGWPDLNDSGKLVEVMTTLIWIASAHHAAVNFGQYAYAGYMPNKPTMGRKLIPEENDTHDDARLLSSDPVTYFMRLVSRQSQAVQVMAVIEILSSHASDEEYLGQRTMTPFWSSDKDLLQSFEKFGQRLKDVEAEILQRNKDSRLFNRRGAANVDYTLLVPSSGAGITGRGIPNSTSI</sequence>
<feature type="region of interest" description="Disordered" evidence="15">
    <location>
        <begin position="28"/>
        <end position="51"/>
    </location>
</feature>
<evidence type="ECO:0000256" key="7">
    <source>
        <dbReference type="ARBA" id="ARBA00022964"/>
    </source>
</evidence>
<dbReference type="GO" id="GO:0006633">
    <property type="term" value="P:fatty acid biosynthetic process"/>
    <property type="evidence" value="ECO:0007669"/>
    <property type="project" value="UniProtKB-KW"/>
</dbReference>
<evidence type="ECO:0000313" key="18">
    <source>
        <dbReference type="EMBL" id="KAH7439970.1"/>
    </source>
</evidence>
<evidence type="ECO:0000256" key="9">
    <source>
        <dbReference type="ARBA" id="ARBA00023004"/>
    </source>
</evidence>
<dbReference type="InterPro" id="IPR001246">
    <property type="entry name" value="LipOase_plant"/>
</dbReference>
<evidence type="ECO:0000256" key="14">
    <source>
        <dbReference type="RuleBase" id="RU003975"/>
    </source>
</evidence>
<dbReference type="PRINTS" id="PR00468">
    <property type="entry name" value="PLTLPOXGNASE"/>
</dbReference>
<dbReference type="Pfam" id="PF00305">
    <property type="entry name" value="Lipoxygenase"/>
    <property type="match status" value="1"/>
</dbReference>
<dbReference type="PROSITE" id="PS50095">
    <property type="entry name" value="PLAT"/>
    <property type="match status" value="1"/>
</dbReference>
<protein>
    <recommendedName>
        <fullName evidence="14">Lipoxygenase</fullName>
        <ecNumber evidence="14">1.13.11.-</ecNumber>
    </recommendedName>
</protein>
<evidence type="ECO:0000256" key="13">
    <source>
        <dbReference type="RuleBase" id="RU003974"/>
    </source>
</evidence>
<keyword evidence="11 14" id="KW-0275">Fatty acid biosynthesis</keyword>
<proteinExistence type="inferred from homology"/>
<evidence type="ECO:0000256" key="12">
    <source>
        <dbReference type="PROSITE-ProRule" id="PRU00152"/>
    </source>
</evidence>